<reference evidence="1" key="1">
    <citation type="submission" date="2018-05" db="EMBL/GenBank/DDBJ databases">
        <authorList>
            <person name="Lanie J.A."/>
            <person name="Ng W.-L."/>
            <person name="Kazmierczak K.M."/>
            <person name="Andrzejewski T.M."/>
            <person name="Davidsen T.M."/>
            <person name="Wayne K.J."/>
            <person name="Tettelin H."/>
            <person name="Glass J.I."/>
            <person name="Rusch D."/>
            <person name="Podicherti R."/>
            <person name="Tsui H.-C.T."/>
            <person name="Winkler M.E."/>
        </authorList>
    </citation>
    <scope>NUCLEOTIDE SEQUENCE</scope>
</reference>
<accession>A0A382LZK5</accession>
<proteinExistence type="predicted"/>
<dbReference type="Pfam" id="PF10604">
    <property type="entry name" value="Polyketide_cyc2"/>
    <property type="match status" value="1"/>
</dbReference>
<evidence type="ECO:0008006" key="2">
    <source>
        <dbReference type="Google" id="ProtNLM"/>
    </source>
</evidence>
<sequence>VQIVRLGIVVALIIGGFWSHSVDAAELRRLEVKKNGARLEVEAEIFIEAPVLRVFDALADYSEFADLSSAYLESRYLESDVDGTPRIYTKVRGCVLFFCRTITRVAKLNTVPYRQITATVEPALSDFDYGVEQWEMHQHEAGTMLIYTHAMQPGFWVPPILGAWVLRRLLRGDALSAAKHIELLADTAP</sequence>
<dbReference type="EMBL" id="UINC01089422">
    <property type="protein sequence ID" value="SVC40502.1"/>
    <property type="molecule type" value="Genomic_DNA"/>
</dbReference>
<dbReference type="AlphaFoldDB" id="A0A382LZK5"/>
<dbReference type="Gene3D" id="3.30.530.20">
    <property type="match status" value="1"/>
</dbReference>
<name>A0A382LZK5_9ZZZZ</name>
<evidence type="ECO:0000313" key="1">
    <source>
        <dbReference type="EMBL" id="SVC40502.1"/>
    </source>
</evidence>
<dbReference type="InterPro" id="IPR023393">
    <property type="entry name" value="START-like_dom_sf"/>
</dbReference>
<feature type="non-terminal residue" evidence="1">
    <location>
        <position position="1"/>
    </location>
</feature>
<gene>
    <name evidence="1" type="ORF">METZ01_LOCUS293356</name>
</gene>
<protein>
    <recommendedName>
        <fullName evidence="2">Coenzyme Q-binding protein COQ10 START domain-containing protein</fullName>
    </recommendedName>
</protein>
<dbReference type="InterPro" id="IPR019587">
    <property type="entry name" value="Polyketide_cyclase/dehydratase"/>
</dbReference>
<dbReference type="SUPFAM" id="SSF55961">
    <property type="entry name" value="Bet v1-like"/>
    <property type="match status" value="1"/>
</dbReference>
<organism evidence="1">
    <name type="scientific">marine metagenome</name>
    <dbReference type="NCBI Taxonomy" id="408172"/>
    <lineage>
        <taxon>unclassified sequences</taxon>
        <taxon>metagenomes</taxon>
        <taxon>ecological metagenomes</taxon>
    </lineage>
</organism>